<name>A0A9E6XZR1_9ACTN</name>
<evidence type="ECO:0000313" key="2">
    <source>
        <dbReference type="Proteomes" id="UP001162834"/>
    </source>
</evidence>
<proteinExistence type="predicted"/>
<protein>
    <submittedName>
        <fullName evidence="1">Uncharacterized protein</fullName>
    </submittedName>
</protein>
<dbReference type="EMBL" id="CP087164">
    <property type="protein sequence ID" value="UGS37158.1"/>
    <property type="molecule type" value="Genomic_DNA"/>
</dbReference>
<dbReference type="KEGG" id="sbae:DSM104329_03573"/>
<dbReference type="AlphaFoldDB" id="A0A9E6XZR1"/>
<gene>
    <name evidence="1" type="ORF">DSM104329_03573</name>
</gene>
<organism evidence="1 2">
    <name type="scientific">Capillimicrobium parvum</name>
    <dbReference type="NCBI Taxonomy" id="2884022"/>
    <lineage>
        <taxon>Bacteria</taxon>
        <taxon>Bacillati</taxon>
        <taxon>Actinomycetota</taxon>
        <taxon>Thermoleophilia</taxon>
        <taxon>Solirubrobacterales</taxon>
        <taxon>Capillimicrobiaceae</taxon>
        <taxon>Capillimicrobium</taxon>
    </lineage>
</organism>
<keyword evidence="2" id="KW-1185">Reference proteome</keyword>
<sequence length="87" mass="9827">MDRFVDAYVDWREECVCVWEAHEQWSAASSPDRRLAFSCYRAALEREEHASRVYAELVARLSVAAQRPMGSAASVLGALRRKSPVVV</sequence>
<accession>A0A9E6XZR1</accession>
<reference evidence="1" key="1">
    <citation type="journal article" date="2022" name="Int. J. Syst. Evol. Microbiol.">
        <title>Pseudomonas aegrilactucae sp. nov. and Pseudomonas morbosilactucae sp. nov., pathogens causing bacterial rot of lettuce in Japan.</title>
        <authorList>
            <person name="Sawada H."/>
            <person name="Fujikawa T."/>
            <person name="Satou M."/>
        </authorList>
    </citation>
    <scope>NUCLEOTIDE SEQUENCE</scope>
    <source>
        <strain evidence="1">0166_1</strain>
    </source>
</reference>
<evidence type="ECO:0000313" key="1">
    <source>
        <dbReference type="EMBL" id="UGS37158.1"/>
    </source>
</evidence>
<dbReference type="Proteomes" id="UP001162834">
    <property type="component" value="Chromosome"/>
</dbReference>